<evidence type="ECO:0000256" key="7">
    <source>
        <dbReference type="SAM" id="SignalP"/>
    </source>
</evidence>
<gene>
    <name evidence="9" type="ORF">GKIL_3910</name>
</gene>
<keyword evidence="3 6" id="KW-0812">Transmembrane</keyword>
<feature type="transmembrane region" description="Helical" evidence="6">
    <location>
        <begin position="75"/>
        <end position="96"/>
    </location>
</feature>
<keyword evidence="10" id="KW-1185">Reference proteome</keyword>
<evidence type="ECO:0000256" key="3">
    <source>
        <dbReference type="ARBA" id="ARBA00022692"/>
    </source>
</evidence>
<organism evidence="9 10">
    <name type="scientific">Gloeobacter kilaueensis (strain ATCC BAA-2537 / CCAP 1431/1 / ULC 316 / JS1)</name>
    <dbReference type="NCBI Taxonomy" id="1183438"/>
    <lineage>
        <taxon>Bacteria</taxon>
        <taxon>Bacillati</taxon>
        <taxon>Cyanobacteriota</taxon>
        <taxon>Cyanophyceae</taxon>
        <taxon>Gloeobacterales</taxon>
        <taxon>Gloeobacteraceae</taxon>
        <taxon>Gloeobacter</taxon>
    </lineage>
</organism>
<name>U5QMK2_GLOK1</name>
<keyword evidence="7" id="KW-0732">Signal</keyword>
<feature type="signal peptide" evidence="7">
    <location>
        <begin position="1"/>
        <end position="27"/>
    </location>
</feature>
<evidence type="ECO:0000313" key="10">
    <source>
        <dbReference type="Proteomes" id="UP000017396"/>
    </source>
</evidence>
<accession>U5QMK2</accession>
<feature type="domain" description="PDGLE" evidence="8">
    <location>
        <begin position="6"/>
        <end position="97"/>
    </location>
</feature>
<dbReference type="AlphaFoldDB" id="U5QMK2"/>
<evidence type="ECO:0000313" key="9">
    <source>
        <dbReference type="EMBL" id="AGY60156.1"/>
    </source>
</evidence>
<evidence type="ECO:0000259" key="8">
    <source>
        <dbReference type="Pfam" id="PF13190"/>
    </source>
</evidence>
<feature type="chain" id="PRO_5004664184" description="PDGLE domain-containing protein" evidence="7">
    <location>
        <begin position="28"/>
        <end position="106"/>
    </location>
</feature>
<keyword evidence="5 6" id="KW-0472">Membrane</keyword>
<evidence type="ECO:0000256" key="5">
    <source>
        <dbReference type="ARBA" id="ARBA00023136"/>
    </source>
</evidence>
<sequence>MRLKGAWILAGLALALLVALLSPLSSADPDGLQRVAAEHGFGGRALPSWAARLPFARLFDGYGLRGLGDPALSRIAAGIAGTLVVFALAWGAGLLLRSRRPGDRRL</sequence>
<keyword evidence="4 6" id="KW-1133">Transmembrane helix</keyword>
<proteinExistence type="predicted"/>
<evidence type="ECO:0000256" key="6">
    <source>
        <dbReference type="SAM" id="Phobius"/>
    </source>
</evidence>
<dbReference type="OrthoDB" id="1725146at2"/>
<keyword evidence="2" id="KW-1003">Cell membrane</keyword>
<dbReference type="HOGENOM" id="CLU_137910_1_1_3"/>
<protein>
    <recommendedName>
        <fullName evidence="8">PDGLE domain-containing protein</fullName>
    </recommendedName>
</protein>
<dbReference type="EMBL" id="CP003587">
    <property type="protein sequence ID" value="AGY60156.1"/>
    <property type="molecule type" value="Genomic_DNA"/>
</dbReference>
<evidence type="ECO:0000256" key="1">
    <source>
        <dbReference type="ARBA" id="ARBA00004236"/>
    </source>
</evidence>
<comment type="subcellular location">
    <subcellularLocation>
        <location evidence="1">Cell membrane</location>
    </subcellularLocation>
</comment>
<dbReference type="RefSeq" id="WP_023175486.1">
    <property type="nucleotide sequence ID" value="NC_022600.1"/>
</dbReference>
<evidence type="ECO:0000256" key="4">
    <source>
        <dbReference type="ARBA" id="ARBA00022989"/>
    </source>
</evidence>
<dbReference type="GO" id="GO:0005886">
    <property type="term" value="C:plasma membrane"/>
    <property type="evidence" value="ECO:0007669"/>
    <property type="project" value="UniProtKB-SubCell"/>
</dbReference>
<dbReference type="InterPro" id="IPR025937">
    <property type="entry name" value="PDGLE_dom"/>
</dbReference>
<reference evidence="9 10" key="1">
    <citation type="journal article" date="2013" name="PLoS ONE">
        <title>Cultivation and Complete Genome Sequencing of Gloeobacter kilaueensis sp. nov., from a Lava Cave in Kilauea Caldera, Hawai'i.</title>
        <authorList>
            <person name="Saw J.H."/>
            <person name="Schatz M."/>
            <person name="Brown M.V."/>
            <person name="Kunkel D.D."/>
            <person name="Foster J.S."/>
            <person name="Shick H."/>
            <person name="Christensen S."/>
            <person name="Hou S."/>
            <person name="Wan X."/>
            <person name="Donachie S.P."/>
        </authorList>
    </citation>
    <scope>NUCLEOTIDE SEQUENCE [LARGE SCALE GENOMIC DNA]</scope>
    <source>
        <strain evidence="10">JS</strain>
    </source>
</reference>
<dbReference type="eggNOG" id="ENOG5032R0V">
    <property type="taxonomic scope" value="Bacteria"/>
</dbReference>
<evidence type="ECO:0000256" key="2">
    <source>
        <dbReference type="ARBA" id="ARBA00022475"/>
    </source>
</evidence>
<dbReference type="Proteomes" id="UP000017396">
    <property type="component" value="Chromosome"/>
</dbReference>
<dbReference type="STRING" id="1183438.GKIL_3910"/>
<dbReference type="Pfam" id="PF13190">
    <property type="entry name" value="PDGLE"/>
    <property type="match status" value="1"/>
</dbReference>
<dbReference type="KEGG" id="glj:GKIL_3910"/>